<proteinExistence type="inferred from homology"/>
<dbReference type="GO" id="GO:0016020">
    <property type="term" value="C:membrane"/>
    <property type="evidence" value="ECO:0007669"/>
    <property type="project" value="UniProtKB-SubCell"/>
</dbReference>
<accession>A0A553Q5X2</accession>
<comment type="subcellular location">
    <subcellularLocation>
        <location evidence="1">Membrane</location>
    </subcellularLocation>
</comment>
<evidence type="ECO:0000313" key="7">
    <source>
        <dbReference type="EMBL" id="TRY85312.1"/>
    </source>
</evidence>
<dbReference type="Pfam" id="PF04505">
    <property type="entry name" value="CD225"/>
    <property type="match status" value="1"/>
</dbReference>
<evidence type="ECO:0000256" key="4">
    <source>
        <dbReference type="ARBA" id="ARBA00022989"/>
    </source>
</evidence>
<dbReference type="PANTHER" id="PTHR14948:SF46">
    <property type="entry name" value="DISPANIN SUBFAMILY A MEMBER 2B-LIKE-RELATED"/>
    <property type="match status" value="1"/>
</dbReference>
<dbReference type="InterPro" id="IPR051423">
    <property type="entry name" value="CD225/Dispanin"/>
</dbReference>
<feature type="transmembrane region" description="Helical" evidence="6">
    <location>
        <begin position="53"/>
        <end position="77"/>
    </location>
</feature>
<keyword evidence="5 6" id="KW-0472">Membrane</keyword>
<comment type="similarity">
    <text evidence="2">Belongs to the CD225/Dispanin family.</text>
</comment>
<organism evidence="7 8">
    <name type="scientific">Danionella cerebrum</name>
    <dbReference type="NCBI Taxonomy" id="2873325"/>
    <lineage>
        <taxon>Eukaryota</taxon>
        <taxon>Metazoa</taxon>
        <taxon>Chordata</taxon>
        <taxon>Craniata</taxon>
        <taxon>Vertebrata</taxon>
        <taxon>Euteleostomi</taxon>
        <taxon>Actinopterygii</taxon>
        <taxon>Neopterygii</taxon>
        <taxon>Teleostei</taxon>
        <taxon>Ostariophysi</taxon>
        <taxon>Cypriniformes</taxon>
        <taxon>Danionidae</taxon>
        <taxon>Danioninae</taxon>
        <taxon>Danionella</taxon>
    </lineage>
</organism>
<gene>
    <name evidence="7" type="ORF">DNTS_013474</name>
</gene>
<evidence type="ECO:0000256" key="1">
    <source>
        <dbReference type="ARBA" id="ARBA00004370"/>
    </source>
</evidence>
<evidence type="ECO:0000256" key="3">
    <source>
        <dbReference type="ARBA" id="ARBA00022692"/>
    </source>
</evidence>
<dbReference type="PANTHER" id="PTHR14948">
    <property type="entry name" value="NG5"/>
    <property type="match status" value="1"/>
</dbReference>
<dbReference type="OrthoDB" id="6083617at2759"/>
<feature type="transmembrane region" description="Helical" evidence="6">
    <location>
        <begin position="104"/>
        <end position="127"/>
    </location>
</feature>
<comment type="caution">
    <text evidence="7">The sequence shown here is derived from an EMBL/GenBank/DDBJ whole genome shotgun (WGS) entry which is preliminary data.</text>
</comment>
<evidence type="ECO:0000256" key="5">
    <source>
        <dbReference type="ARBA" id="ARBA00023136"/>
    </source>
</evidence>
<sequence>MDPRYHQAENSVMLQPQPQPPIYPLSYPNQAVPQAVVTVQPAVRVTTAPLPDYLCYSIFTMICCCLPLGLAALIFSISTQNANFSGLQDLAEKNSKTARTLNHVALGLGLAFLILVITIYVVLNLMVQSHLN</sequence>
<protein>
    <submittedName>
        <fullName evidence="7">Uncharacterized protein</fullName>
    </submittedName>
</protein>
<evidence type="ECO:0000313" key="8">
    <source>
        <dbReference type="Proteomes" id="UP000316079"/>
    </source>
</evidence>
<dbReference type="STRING" id="623744.A0A553Q5X2"/>
<keyword evidence="4 6" id="KW-1133">Transmembrane helix</keyword>
<evidence type="ECO:0000256" key="6">
    <source>
        <dbReference type="SAM" id="Phobius"/>
    </source>
</evidence>
<dbReference type="EMBL" id="SRMA01026299">
    <property type="protein sequence ID" value="TRY85312.1"/>
    <property type="molecule type" value="Genomic_DNA"/>
</dbReference>
<keyword evidence="3 6" id="KW-0812">Transmembrane</keyword>
<reference evidence="7 8" key="1">
    <citation type="journal article" date="2019" name="Sci. Data">
        <title>Hybrid genome assembly and annotation of Danionella translucida.</title>
        <authorList>
            <person name="Kadobianskyi M."/>
            <person name="Schulze L."/>
            <person name="Schuelke M."/>
            <person name="Judkewitz B."/>
        </authorList>
    </citation>
    <scope>NUCLEOTIDE SEQUENCE [LARGE SCALE GENOMIC DNA]</scope>
    <source>
        <strain evidence="7 8">Bolton</strain>
    </source>
</reference>
<name>A0A553Q5X2_9TELE</name>
<keyword evidence="8" id="KW-1185">Reference proteome</keyword>
<dbReference type="Proteomes" id="UP000316079">
    <property type="component" value="Unassembled WGS sequence"/>
</dbReference>
<dbReference type="InterPro" id="IPR007593">
    <property type="entry name" value="CD225/Dispanin_fam"/>
</dbReference>
<dbReference type="AlphaFoldDB" id="A0A553Q5X2"/>
<evidence type="ECO:0000256" key="2">
    <source>
        <dbReference type="ARBA" id="ARBA00006843"/>
    </source>
</evidence>